<dbReference type="Proteomes" id="UP001433268">
    <property type="component" value="Unassembled WGS sequence"/>
</dbReference>
<gene>
    <name evidence="1" type="ORF">PG997_000650</name>
</gene>
<evidence type="ECO:0000313" key="1">
    <source>
        <dbReference type="EMBL" id="KAK8093965.1"/>
    </source>
</evidence>
<evidence type="ECO:0000313" key="2">
    <source>
        <dbReference type="Proteomes" id="UP001433268"/>
    </source>
</evidence>
<sequence>MRKHLHCSSSAARLDRLHWRPTASASTCNRGRGANWLLTEHDRVLLKDIGWGWHTYGWGSGKYFFSGGTREDFRPKAKKDQPRHLVYRVITNFAQGPRPSGLPTEEELLSQSWADLDNERRTIARYSLRKLMLKPADHRLLPEYLDELSEPRVTVRTGAGDPKDYFLLEEAYAAVTRVIERPKSRWCSFLDWFNIQERIERGLGDSIPP</sequence>
<proteinExistence type="predicted"/>
<dbReference type="RefSeq" id="XP_066674738.1">
    <property type="nucleotide sequence ID" value="XM_066804965.1"/>
</dbReference>
<dbReference type="GeneID" id="92038025"/>
<name>A0ABR1XBA0_9PEZI</name>
<protein>
    <submittedName>
        <fullName evidence="1">Uncharacterized protein</fullName>
    </submittedName>
</protein>
<organism evidence="1 2">
    <name type="scientific">Apiospora hydei</name>
    <dbReference type="NCBI Taxonomy" id="1337664"/>
    <lineage>
        <taxon>Eukaryota</taxon>
        <taxon>Fungi</taxon>
        <taxon>Dikarya</taxon>
        <taxon>Ascomycota</taxon>
        <taxon>Pezizomycotina</taxon>
        <taxon>Sordariomycetes</taxon>
        <taxon>Xylariomycetidae</taxon>
        <taxon>Amphisphaeriales</taxon>
        <taxon>Apiosporaceae</taxon>
        <taxon>Apiospora</taxon>
    </lineage>
</organism>
<dbReference type="EMBL" id="JAQQWN010000002">
    <property type="protein sequence ID" value="KAK8093965.1"/>
    <property type="molecule type" value="Genomic_DNA"/>
</dbReference>
<accession>A0ABR1XBA0</accession>
<keyword evidence="2" id="KW-1185">Reference proteome</keyword>
<reference evidence="1 2" key="1">
    <citation type="submission" date="2023-01" db="EMBL/GenBank/DDBJ databases">
        <title>Analysis of 21 Apiospora genomes using comparative genomics revels a genus with tremendous synthesis potential of carbohydrate active enzymes and secondary metabolites.</title>
        <authorList>
            <person name="Sorensen T."/>
        </authorList>
    </citation>
    <scope>NUCLEOTIDE SEQUENCE [LARGE SCALE GENOMIC DNA]</scope>
    <source>
        <strain evidence="1 2">CBS 114990</strain>
    </source>
</reference>
<comment type="caution">
    <text evidence="1">The sequence shown here is derived from an EMBL/GenBank/DDBJ whole genome shotgun (WGS) entry which is preliminary data.</text>
</comment>